<dbReference type="RefSeq" id="WP_102199555.1">
    <property type="nucleotide sequence ID" value="NZ_PNHQ01000036.1"/>
</dbReference>
<comment type="caution">
    <text evidence="2">The sequence shown here is derived from an EMBL/GenBank/DDBJ whole genome shotgun (WGS) entry which is preliminary data.</text>
</comment>
<accession>A0A2N6UAJ2</accession>
<evidence type="ECO:0000256" key="1">
    <source>
        <dbReference type="SAM" id="Phobius"/>
    </source>
</evidence>
<evidence type="ECO:0000313" key="2">
    <source>
        <dbReference type="EMBL" id="PMC78581.1"/>
    </source>
</evidence>
<dbReference type="OrthoDB" id="2168834at2"/>
<keyword evidence="3" id="KW-1185">Reference proteome</keyword>
<keyword evidence="1" id="KW-1133">Transmembrane helix</keyword>
<feature type="transmembrane region" description="Helical" evidence="1">
    <location>
        <begin position="205"/>
        <end position="225"/>
    </location>
</feature>
<evidence type="ECO:0000313" key="3">
    <source>
        <dbReference type="Proteomes" id="UP000235701"/>
    </source>
</evidence>
<sequence length="234" mass="26845">MRIQLLSLVYFRNIKPFMIYFFVSPIIQMVLFVLINQQYSNNINYSVALGSIFISANGSAINTINQLLVTDTVLDIHKEMIVHKPYSKKYWLDKVGAVYFSSFLLFFINTIILVILGLDLTQLFTAIILLPFSILYSFLLGSISFYLSINMSNIYFFNNIFINILPIISGLVISITTYPPVFQKISAIFPYGTLLQSIYSNQDNMFAVIIYIIILGLICTTLYRYRVAHQIDGK</sequence>
<protein>
    <submittedName>
        <fullName evidence="2">Uncharacterized protein</fullName>
    </submittedName>
</protein>
<proteinExistence type="predicted"/>
<feature type="transmembrane region" description="Helical" evidence="1">
    <location>
        <begin position="97"/>
        <end position="118"/>
    </location>
</feature>
<gene>
    <name evidence="2" type="ORF">CJ191_08900</name>
</gene>
<reference evidence="2 3" key="1">
    <citation type="submission" date="2017-09" db="EMBL/GenBank/DDBJ databases">
        <title>Bacterial strain isolated from the female urinary microbiota.</title>
        <authorList>
            <person name="Thomas-White K."/>
            <person name="Kumar N."/>
            <person name="Forster S."/>
            <person name="Putonti C."/>
            <person name="Lawley T."/>
            <person name="Wolfe A.J."/>
        </authorList>
    </citation>
    <scope>NUCLEOTIDE SEQUENCE [LARGE SCALE GENOMIC DNA]</scope>
    <source>
        <strain evidence="2 3">UMB0240</strain>
    </source>
</reference>
<dbReference type="Proteomes" id="UP000235701">
    <property type="component" value="Unassembled WGS sequence"/>
</dbReference>
<feature type="transmembrane region" description="Helical" evidence="1">
    <location>
        <begin position="124"/>
        <end position="147"/>
    </location>
</feature>
<organism evidence="2 3">
    <name type="scientific">Aerococcus viridans</name>
    <dbReference type="NCBI Taxonomy" id="1377"/>
    <lineage>
        <taxon>Bacteria</taxon>
        <taxon>Bacillati</taxon>
        <taxon>Bacillota</taxon>
        <taxon>Bacilli</taxon>
        <taxon>Lactobacillales</taxon>
        <taxon>Aerococcaceae</taxon>
        <taxon>Aerococcus</taxon>
    </lineage>
</organism>
<dbReference type="AlphaFoldDB" id="A0A2N6UAJ2"/>
<keyword evidence="1" id="KW-0472">Membrane</keyword>
<feature type="transmembrane region" description="Helical" evidence="1">
    <location>
        <begin position="17"/>
        <end position="35"/>
    </location>
</feature>
<name>A0A2N6UAJ2_9LACT</name>
<keyword evidence="1" id="KW-0812">Transmembrane</keyword>
<dbReference type="EMBL" id="PNHQ01000036">
    <property type="protein sequence ID" value="PMC78581.1"/>
    <property type="molecule type" value="Genomic_DNA"/>
</dbReference>
<feature type="transmembrane region" description="Helical" evidence="1">
    <location>
        <begin position="154"/>
        <end position="175"/>
    </location>
</feature>